<comment type="pathway">
    <text evidence="5">Cofactor biosynthesis; coenzyme A biosynthesis; CoA from (R)-pantothenate: step 5/5.</text>
</comment>
<proteinExistence type="inferred from homology"/>
<organism evidence="7 8">
    <name type="scientific">Candidatus Merdivivens faecigallinarum</name>
    <dbReference type="NCBI Taxonomy" id="2840871"/>
    <lineage>
        <taxon>Bacteria</taxon>
        <taxon>Pseudomonadati</taxon>
        <taxon>Bacteroidota</taxon>
        <taxon>Bacteroidia</taxon>
        <taxon>Bacteroidales</taxon>
        <taxon>Muribaculaceae</taxon>
        <taxon>Muribaculaceae incertae sedis</taxon>
        <taxon>Candidatus Merdivivens</taxon>
    </lineage>
</organism>
<dbReference type="PROSITE" id="PS51219">
    <property type="entry name" value="DPCK"/>
    <property type="match status" value="1"/>
</dbReference>
<dbReference type="InterPro" id="IPR001977">
    <property type="entry name" value="Depp_CoAkinase"/>
</dbReference>
<evidence type="ECO:0000256" key="2">
    <source>
        <dbReference type="ARBA" id="ARBA00022741"/>
    </source>
</evidence>
<accession>A0A9D9IZ27</accession>
<evidence type="ECO:0000256" key="5">
    <source>
        <dbReference type="HAMAP-Rule" id="MF_00376"/>
    </source>
</evidence>
<dbReference type="SUPFAM" id="SSF52540">
    <property type="entry name" value="P-loop containing nucleoside triphosphate hydrolases"/>
    <property type="match status" value="1"/>
</dbReference>
<gene>
    <name evidence="5 7" type="primary">coaE</name>
    <name evidence="7" type="ORF">IAC87_01365</name>
</gene>
<evidence type="ECO:0000256" key="3">
    <source>
        <dbReference type="ARBA" id="ARBA00022840"/>
    </source>
</evidence>
<dbReference type="GO" id="GO:0005524">
    <property type="term" value="F:ATP binding"/>
    <property type="evidence" value="ECO:0007669"/>
    <property type="project" value="UniProtKB-UniRule"/>
</dbReference>
<evidence type="ECO:0000256" key="4">
    <source>
        <dbReference type="ARBA" id="ARBA00022993"/>
    </source>
</evidence>
<comment type="subcellular location">
    <subcellularLocation>
        <location evidence="5">Cytoplasm</location>
    </subcellularLocation>
</comment>
<dbReference type="HAMAP" id="MF_00376">
    <property type="entry name" value="Dephospho_CoA_kinase"/>
    <property type="match status" value="1"/>
</dbReference>
<dbReference type="Gene3D" id="3.40.50.300">
    <property type="entry name" value="P-loop containing nucleotide triphosphate hydrolases"/>
    <property type="match status" value="1"/>
</dbReference>
<dbReference type="CDD" id="cd02022">
    <property type="entry name" value="DPCK"/>
    <property type="match status" value="1"/>
</dbReference>
<sequence length="220" mass="24037">MNDDCRPCPVLAVTGGIGAGKSYVCNIFSSLYGIPVYDSDSHAKSLYDTDSILLSRVRKIAGDDIVSSDGKLLRGVLAGRIFNDREMLAAVEAEVFPAVMRDFARWKLRAVSPSDGGGGVRPPFVIIESAIFLAKPVLYPMADRVLYIDAPVELRIERVMRRDNASRDAVLSRISSQPPVDMTLASWIIDTSSDRLSIEKKIAGIVSELSGNQLSYNLLQ</sequence>
<dbReference type="AlphaFoldDB" id="A0A9D9IZ27"/>
<reference evidence="7" key="1">
    <citation type="submission" date="2020-10" db="EMBL/GenBank/DDBJ databases">
        <authorList>
            <person name="Gilroy R."/>
        </authorList>
    </citation>
    <scope>NUCLEOTIDE SEQUENCE</scope>
    <source>
        <strain evidence="7">B3-2255</strain>
    </source>
</reference>
<reference evidence="7" key="2">
    <citation type="journal article" date="2021" name="PeerJ">
        <title>Extensive microbial diversity within the chicken gut microbiome revealed by metagenomics and culture.</title>
        <authorList>
            <person name="Gilroy R."/>
            <person name="Ravi A."/>
            <person name="Getino M."/>
            <person name="Pursley I."/>
            <person name="Horton D.L."/>
            <person name="Alikhan N.F."/>
            <person name="Baker D."/>
            <person name="Gharbi K."/>
            <person name="Hall N."/>
            <person name="Watson M."/>
            <person name="Adriaenssens E.M."/>
            <person name="Foster-Nyarko E."/>
            <person name="Jarju S."/>
            <person name="Secka A."/>
            <person name="Antonio M."/>
            <person name="Oren A."/>
            <person name="Chaudhuri R.R."/>
            <person name="La Ragione R."/>
            <person name="Hildebrand F."/>
            <person name="Pallen M.J."/>
        </authorList>
    </citation>
    <scope>NUCLEOTIDE SEQUENCE</scope>
    <source>
        <strain evidence="7">B3-2255</strain>
    </source>
</reference>
<dbReference type="InterPro" id="IPR027417">
    <property type="entry name" value="P-loop_NTPase"/>
</dbReference>
<name>A0A9D9IZ27_9BACT</name>
<dbReference type="Proteomes" id="UP000823772">
    <property type="component" value="Unassembled WGS sequence"/>
</dbReference>
<evidence type="ECO:0000256" key="6">
    <source>
        <dbReference type="NCBIfam" id="TIGR00152"/>
    </source>
</evidence>
<dbReference type="GO" id="GO:0004140">
    <property type="term" value="F:dephospho-CoA kinase activity"/>
    <property type="evidence" value="ECO:0007669"/>
    <property type="project" value="UniProtKB-UniRule"/>
</dbReference>
<keyword evidence="5" id="KW-0963">Cytoplasm</keyword>
<dbReference type="GO" id="GO:0005737">
    <property type="term" value="C:cytoplasm"/>
    <property type="evidence" value="ECO:0007669"/>
    <property type="project" value="UniProtKB-SubCell"/>
</dbReference>
<dbReference type="NCBIfam" id="TIGR00152">
    <property type="entry name" value="dephospho-CoA kinase"/>
    <property type="match status" value="1"/>
</dbReference>
<keyword evidence="5 7" id="KW-0808">Transferase</keyword>
<comment type="similarity">
    <text evidence="1 5">Belongs to the CoaE family.</text>
</comment>
<evidence type="ECO:0000313" key="7">
    <source>
        <dbReference type="EMBL" id="MBO8481178.1"/>
    </source>
</evidence>
<evidence type="ECO:0000256" key="1">
    <source>
        <dbReference type="ARBA" id="ARBA00009018"/>
    </source>
</evidence>
<dbReference type="EMBL" id="JADILY010000023">
    <property type="protein sequence ID" value="MBO8481178.1"/>
    <property type="molecule type" value="Genomic_DNA"/>
</dbReference>
<keyword evidence="2 5" id="KW-0547">Nucleotide-binding</keyword>
<dbReference type="EC" id="2.7.1.24" evidence="5 6"/>
<evidence type="ECO:0000313" key="8">
    <source>
        <dbReference type="Proteomes" id="UP000823772"/>
    </source>
</evidence>
<keyword evidence="4 5" id="KW-0173">Coenzyme A biosynthesis</keyword>
<feature type="binding site" evidence="5">
    <location>
        <begin position="18"/>
        <end position="23"/>
    </location>
    <ligand>
        <name>ATP</name>
        <dbReference type="ChEBI" id="CHEBI:30616"/>
    </ligand>
</feature>
<comment type="caution">
    <text evidence="7">The sequence shown here is derived from an EMBL/GenBank/DDBJ whole genome shotgun (WGS) entry which is preliminary data.</text>
</comment>
<keyword evidence="3 5" id="KW-0067">ATP-binding</keyword>
<comment type="catalytic activity">
    <reaction evidence="5">
        <text>3'-dephospho-CoA + ATP = ADP + CoA + H(+)</text>
        <dbReference type="Rhea" id="RHEA:18245"/>
        <dbReference type="ChEBI" id="CHEBI:15378"/>
        <dbReference type="ChEBI" id="CHEBI:30616"/>
        <dbReference type="ChEBI" id="CHEBI:57287"/>
        <dbReference type="ChEBI" id="CHEBI:57328"/>
        <dbReference type="ChEBI" id="CHEBI:456216"/>
        <dbReference type="EC" id="2.7.1.24"/>
    </reaction>
</comment>
<dbReference type="Pfam" id="PF01121">
    <property type="entry name" value="CoaE"/>
    <property type="match status" value="1"/>
</dbReference>
<dbReference type="GO" id="GO:0015937">
    <property type="term" value="P:coenzyme A biosynthetic process"/>
    <property type="evidence" value="ECO:0007669"/>
    <property type="project" value="UniProtKB-UniRule"/>
</dbReference>
<dbReference type="PANTHER" id="PTHR10695">
    <property type="entry name" value="DEPHOSPHO-COA KINASE-RELATED"/>
    <property type="match status" value="1"/>
</dbReference>
<protein>
    <recommendedName>
        <fullName evidence="5 6">Dephospho-CoA kinase</fullName>
        <ecNumber evidence="5 6">2.7.1.24</ecNumber>
    </recommendedName>
    <alternativeName>
        <fullName evidence="5">Dephosphocoenzyme A kinase</fullName>
    </alternativeName>
</protein>
<dbReference type="PANTHER" id="PTHR10695:SF46">
    <property type="entry name" value="BIFUNCTIONAL COENZYME A SYNTHASE-RELATED"/>
    <property type="match status" value="1"/>
</dbReference>
<keyword evidence="5 7" id="KW-0418">Kinase</keyword>
<comment type="function">
    <text evidence="5">Catalyzes the phosphorylation of the 3'-hydroxyl group of dephosphocoenzyme A to form coenzyme A.</text>
</comment>